<accession>A0A3E0TUN9</accession>
<dbReference type="AlphaFoldDB" id="A0A3E0TUN9"/>
<proteinExistence type="inferred from homology"/>
<comment type="subunit">
    <text evidence="7">Homodimer.</text>
</comment>
<dbReference type="SUPFAM" id="SSF158682">
    <property type="entry name" value="TerB-like"/>
    <property type="match status" value="1"/>
</dbReference>
<dbReference type="GO" id="GO:0051087">
    <property type="term" value="F:protein-folding chaperone binding"/>
    <property type="evidence" value="ECO:0007669"/>
    <property type="project" value="InterPro"/>
</dbReference>
<dbReference type="GO" id="GO:0005886">
    <property type="term" value="C:plasma membrane"/>
    <property type="evidence" value="ECO:0007669"/>
    <property type="project" value="UniProtKB-SubCell"/>
</dbReference>
<comment type="subcellular location">
    <subcellularLocation>
        <location evidence="7">Cell inner membrane</location>
        <topology evidence="7">Single-pass type III membrane protein</topology>
    </subcellularLocation>
</comment>
<evidence type="ECO:0000256" key="7">
    <source>
        <dbReference type="HAMAP-Rule" id="MF_01153"/>
    </source>
</evidence>
<sequence>MRIWGKLLGFLFGFMLTKNIFGALLGMWLGHRFDKGMGFDFESFSVNQQDEMTRQAAFFYTTFSVMGHIAKAKGRVTEHEIAFATAYMNKLGLKGELRQQAQEAFREGKIAGFPLKERLKKFKQSCKARNDLMLMFLEIQIQVAFADGSLDPAEREVLHKIAGYLGFSAQDLDKLLEMIIAGESFHRQQRQQGQHSGGQQSRQASARSLLKDAYKILGVSESASKQEVKKAYKKLMSQHHPDKLVAKGLPPEMMELAKQKTQDIQAAYDLVNRQL</sequence>
<comment type="caution">
    <text evidence="9">The sequence shown here is derived from an EMBL/GenBank/DDBJ whole genome shotgun (WGS) entry which is preliminary data.</text>
</comment>
<evidence type="ECO:0000256" key="4">
    <source>
        <dbReference type="ARBA" id="ARBA00022989"/>
    </source>
</evidence>
<evidence type="ECO:0000256" key="5">
    <source>
        <dbReference type="ARBA" id="ARBA00023136"/>
    </source>
</evidence>
<dbReference type="EMBL" id="QUOU01000001">
    <property type="protein sequence ID" value="REL28298.1"/>
    <property type="molecule type" value="Genomic_DNA"/>
</dbReference>
<feature type="topological domain" description="Cytoplasmic" evidence="7">
    <location>
        <begin position="32"/>
        <end position="275"/>
    </location>
</feature>
<dbReference type="Proteomes" id="UP000256478">
    <property type="component" value="Unassembled WGS sequence"/>
</dbReference>
<dbReference type="Gene3D" id="1.10.3680.10">
    <property type="entry name" value="TerB-like"/>
    <property type="match status" value="1"/>
</dbReference>
<dbReference type="CDD" id="cd06257">
    <property type="entry name" value="DnaJ"/>
    <property type="match status" value="1"/>
</dbReference>
<dbReference type="SUPFAM" id="SSF46565">
    <property type="entry name" value="Chaperone J-domain"/>
    <property type="match status" value="1"/>
</dbReference>
<dbReference type="InterPro" id="IPR036869">
    <property type="entry name" value="J_dom_sf"/>
</dbReference>
<evidence type="ECO:0000256" key="3">
    <source>
        <dbReference type="ARBA" id="ARBA00022692"/>
    </source>
</evidence>
<keyword evidence="4 7" id="KW-1133">Transmembrane helix</keyword>
<dbReference type="InterPro" id="IPR001623">
    <property type="entry name" value="DnaJ_domain"/>
</dbReference>
<dbReference type="OrthoDB" id="9782583at2"/>
<feature type="domain" description="J" evidence="8">
    <location>
        <begin position="212"/>
        <end position="275"/>
    </location>
</feature>
<dbReference type="Gene3D" id="1.10.287.110">
    <property type="entry name" value="DnaJ domain"/>
    <property type="match status" value="1"/>
</dbReference>
<dbReference type="InterPro" id="IPR050817">
    <property type="entry name" value="DjlA_DnaK_co-chaperone"/>
</dbReference>
<dbReference type="HAMAP" id="MF_01153">
    <property type="entry name" value="DjlA"/>
    <property type="match status" value="1"/>
</dbReference>
<evidence type="ECO:0000313" key="9">
    <source>
        <dbReference type="EMBL" id="REL28298.1"/>
    </source>
</evidence>
<keyword evidence="3 7" id="KW-0812">Transmembrane</keyword>
<dbReference type="PANTHER" id="PTHR24074">
    <property type="entry name" value="CO-CHAPERONE PROTEIN DJLA"/>
    <property type="match status" value="1"/>
</dbReference>
<evidence type="ECO:0000259" key="8">
    <source>
        <dbReference type="PROSITE" id="PS50076"/>
    </source>
</evidence>
<comment type="function">
    <text evidence="7">Regulatory DnaK co-chaperone. Direct interaction between DnaK and DjlA is needed for the induction of the wcaABCDE operon, involved in the synthesis of a colanic acid polysaccharide capsule, possibly through activation of the RcsB/RcsC phosphotransfer signaling pathway. The colanic acid capsule may help the bacterium survive conditions outside the host.</text>
</comment>
<dbReference type="NCBIfam" id="NF006948">
    <property type="entry name" value="PRK09430.1"/>
    <property type="match status" value="1"/>
</dbReference>
<dbReference type="CDD" id="cd07316">
    <property type="entry name" value="terB_like_DjlA"/>
    <property type="match status" value="1"/>
</dbReference>
<dbReference type="InterPro" id="IPR007791">
    <property type="entry name" value="DjlA_N"/>
</dbReference>
<comment type="domain">
    <text evidence="7">The transmembrane domain is a dimerization domain.</text>
</comment>
<keyword evidence="5 7" id="KW-0472">Membrane</keyword>
<protein>
    <recommendedName>
        <fullName evidence="7">Co-chaperone protein DjlA</fullName>
    </recommendedName>
</protein>
<evidence type="ECO:0000256" key="2">
    <source>
        <dbReference type="ARBA" id="ARBA00022519"/>
    </source>
</evidence>
<dbReference type="RefSeq" id="WP_116009338.1">
    <property type="nucleotide sequence ID" value="NZ_QUOU01000001.1"/>
</dbReference>
<reference evidence="9 10" key="1">
    <citation type="submission" date="2018-08" db="EMBL/GenBank/DDBJ databases">
        <title>Thalassotalea euphylliae genome.</title>
        <authorList>
            <person name="Summers S."/>
            <person name="Rice S.A."/>
            <person name="Freckelton M.L."/>
            <person name="Nedved B.T."/>
            <person name="Hadfield M.G."/>
        </authorList>
    </citation>
    <scope>NUCLEOTIDE SEQUENCE [LARGE SCALE GENOMIC DNA]</scope>
    <source>
        <strain evidence="9 10">H1</strain>
    </source>
</reference>
<dbReference type="InterPro" id="IPR023749">
    <property type="entry name" value="DjlA"/>
</dbReference>
<gene>
    <name evidence="7 9" type="primary">djlA</name>
    <name evidence="9" type="ORF">DXX93_18140</name>
</gene>
<organism evidence="9 10">
    <name type="scientific">Thalassotalea euphylliae</name>
    <dbReference type="NCBI Taxonomy" id="1655234"/>
    <lineage>
        <taxon>Bacteria</taxon>
        <taxon>Pseudomonadati</taxon>
        <taxon>Pseudomonadota</taxon>
        <taxon>Gammaproteobacteria</taxon>
        <taxon>Alteromonadales</taxon>
        <taxon>Colwelliaceae</taxon>
        <taxon>Thalassotalea</taxon>
    </lineage>
</organism>
<keyword evidence="6 7" id="KW-0143">Chaperone</keyword>
<dbReference type="SMART" id="SM00271">
    <property type="entry name" value="DnaJ"/>
    <property type="match status" value="1"/>
</dbReference>
<keyword evidence="2 7" id="KW-0997">Cell inner membrane</keyword>
<evidence type="ECO:0000256" key="6">
    <source>
        <dbReference type="ARBA" id="ARBA00023186"/>
    </source>
</evidence>
<dbReference type="Pfam" id="PF00226">
    <property type="entry name" value="DnaJ"/>
    <property type="match status" value="1"/>
</dbReference>
<dbReference type="PROSITE" id="PS50076">
    <property type="entry name" value="DNAJ_2"/>
    <property type="match status" value="1"/>
</dbReference>
<dbReference type="FunFam" id="1.10.287.110:FF:000011">
    <property type="entry name" value="Co-chaperone protein DjlA"/>
    <property type="match status" value="1"/>
</dbReference>
<dbReference type="InterPro" id="IPR029024">
    <property type="entry name" value="TerB-like"/>
</dbReference>
<dbReference type="Pfam" id="PF05099">
    <property type="entry name" value="TerB"/>
    <property type="match status" value="1"/>
</dbReference>
<name>A0A3E0TUN9_9GAMM</name>
<evidence type="ECO:0000313" key="10">
    <source>
        <dbReference type="Proteomes" id="UP000256478"/>
    </source>
</evidence>
<dbReference type="PRINTS" id="PR00625">
    <property type="entry name" value="JDOMAIN"/>
</dbReference>
<keyword evidence="1 7" id="KW-1003">Cell membrane</keyword>
<evidence type="ECO:0000256" key="1">
    <source>
        <dbReference type="ARBA" id="ARBA00022475"/>
    </source>
</evidence>
<feature type="topological domain" description="Periplasmic" evidence="7">
    <location>
        <begin position="1"/>
        <end position="6"/>
    </location>
</feature>